<gene>
    <name evidence="2" type="primary">ga21329</name>
    <name evidence="2" type="ORF">PR202_ga21329</name>
</gene>
<evidence type="ECO:0000256" key="1">
    <source>
        <dbReference type="SAM" id="MobiDB-lite"/>
    </source>
</evidence>
<sequence length="151" mass="16304">MATRRYAMGSAEPLGVLLGFGDSEGTKAGGAETAGPEKPEAAEGSKATTEASTCGMKRKRSCFSKHESLLMSNMSDVVNNVVAALRETAPSYVNLDLYDAVMGAPAFSEEALMVAYTHLLDNKAQGRGYINMTDAHRVLWLRTWLAKNYCM</sequence>
<proteinExistence type="predicted"/>
<feature type="region of interest" description="Disordered" evidence="1">
    <location>
        <begin position="22"/>
        <end position="52"/>
    </location>
</feature>
<reference evidence="2" key="2">
    <citation type="submission" date="2021-12" db="EMBL/GenBank/DDBJ databases">
        <title>Resequencing data analysis of finger millet.</title>
        <authorList>
            <person name="Hatakeyama M."/>
            <person name="Aluri S."/>
            <person name="Balachadran M.T."/>
            <person name="Sivarajan S.R."/>
            <person name="Poveda L."/>
            <person name="Shimizu-Inatsugi R."/>
            <person name="Schlapbach R."/>
            <person name="Sreeman S.M."/>
            <person name="Shimizu K.K."/>
        </authorList>
    </citation>
    <scope>NUCLEOTIDE SEQUENCE</scope>
</reference>
<accession>A0AAV5D0J4</accession>
<dbReference type="Proteomes" id="UP001054889">
    <property type="component" value="Unassembled WGS sequence"/>
</dbReference>
<dbReference type="PANTHER" id="PTHR47127">
    <property type="entry name" value="10A19I.15"/>
    <property type="match status" value="1"/>
</dbReference>
<evidence type="ECO:0000313" key="3">
    <source>
        <dbReference type="Proteomes" id="UP001054889"/>
    </source>
</evidence>
<dbReference type="EMBL" id="BQKI01000010">
    <property type="protein sequence ID" value="GJN03843.1"/>
    <property type="molecule type" value="Genomic_DNA"/>
</dbReference>
<keyword evidence="3" id="KW-1185">Reference proteome</keyword>
<name>A0AAV5D0J4_ELECO</name>
<evidence type="ECO:0000313" key="2">
    <source>
        <dbReference type="EMBL" id="GJN03843.1"/>
    </source>
</evidence>
<organism evidence="2 3">
    <name type="scientific">Eleusine coracana subsp. coracana</name>
    <dbReference type="NCBI Taxonomy" id="191504"/>
    <lineage>
        <taxon>Eukaryota</taxon>
        <taxon>Viridiplantae</taxon>
        <taxon>Streptophyta</taxon>
        <taxon>Embryophyta</taxon>
        <taxon>Tracheophyta</taxon>
        <taxon>Spermatophyta</taxon>
        <taxon>Magnoliopsida</taxon>
        <taxon>Liliopsida</taxon>
        <taxon>Poales</taxon>
        <taxon>Poaceae</taxon>
        <taxon>PACMAD clade</taxon>
        <taxon>Chloridoideae</taxon>
        <taxon>Cynodonteae</taxon>
        <taxon>Eleusininae</taxon>
        <taxon>Eleusine</taxon>
    </lineage>
</organism>
<dbReference type="AlphaFoldDB" id="A0AAV5D0J4"/>
<protein>
    <submittedName>
        <fullName evidence="2">Uncharacterized protein</fullName>
    </submittedName>
</protein>
<reference evidence="2" key="1">
    <citation type="journal article" date="2018" name="DNA Res.">
        <title>Multiple hybrid de novo genome assembly of finger millet, an orphan allotetraploid crop.</title>
        <authorList>
            <person name="Hatakeyama M."/>
            <person name="Aluri S."/>
            <person name="Balachadran M.T."/>
            <person name="Sivarajan S.R."/>
            <person name="Patrignani A."/>
            <person name="Gruter S."/>
            <person name="Poveda L."/>
            <person name="Shimizu-Inatsugi R."/>
            <person name="Baeten J."/>
            <person name="Francoijs K.J."/>
            <person name="Nataraja K.N."/>
            <person name="Reddy Y.A.N."/>
            <person name="Phadnis S."/>
            <person name="Ravikumar R.L."/>
            <person name="Schlapbach R."/>
            <person name="Sreeman S.M."/>
            <person name="Shimizu K.K."/>
        </authorList>
    </citation>
    <scope>NUCLEOTIDE SEQUENCE</scope>
</reference>
<comment type="caution">
    <text evidence="2">The sequence shown here is derived from an EMBL/GenBank/DDBJ whole genome shotgun (WGS) entry which is preliminary data.</text>
</comment>